<dbReference type="InterPro" id="IPR001959">
    <property type="entry name" value="Transposase"/>
</dbReference>
<evidence type="ECO:0000256" key="7">
    <source>
        <dbReference type="ARBA" id="ARBA00023172"/>
    </source>
</evidence>
<dbReference type="PANTHER" id="PTHR30405:SF25">
    <property type="entry name" value="RNA-GUIDED DNA ENDONUCLEASE INSQ-RELATED"/>
    <property type="match status" value="1"/>
</dbReference>
<dbReference type="NCBIfam" id="NF038281">
    <property type="entry name" value="IS200_TnpB"/>
    <property type="match status" value="1"/>
</dbReference>
<dbReference type="AlphaFoldDB" id="A0A3T0D3J2"/>
<dbReference type="InterPro" id="IPR053522">
    <property type="entry name" value="RNA-guided_endonuclease_TnpB"/>
</dbReference>
<dbReference type="Pfam" id="PF01385">
    <property type="entry name" value="OrfB_IS605"/>
    <property type="match status" value="1"/>
</dbReference>
<evidence type="ECO:0000313" key="11">
    <source>
        <dbReference type="EMBL" id="AZT89386.1"/>
    </source>
</evidence>
<dbReference type="InterPro" id="IPR010095">
    <property type="entry name" value="Cas12f1-like_TNB"/>
</dbReference>
<protein>
    <submittedName>
        <fullName evidence="11">Transposase</fullName>
    </submittedName>
</protein>
<feature type="domain" description="Transposase putative helix-turn-helix" evidence="10">
    <location>
        <begin position="1"/>
        <end position="46"/>
    </location>
</feature>
<dbReference type="GO" id="GO:0006310">
    <property type="term" value="P:DNA recombination"/>
    <property type="evidence" value="ECO:0007669"/>
    <property type="project" value="UniProtKB-KW"/>
</dbReference>
<dbReference type="PANTHER" id="PTHR30405">
    <property type="entry name" value="TRANSPOSASE"/>
    <property type="match status" value="1"/>
</dbReference>
<keyword evidence="4" id="KW-0479">Metal-binding</keyword>
<keyword evidence="3" id="KW-0815">Transposition</keyword>
<dbReference type="Pfam" id="PF07282">
    <property type="entry name" value="Cas12f1-like_TNB"/>
    <property type="match status" value="1"/>
</dbReference>
<dbReference type="RefSeq" id="WP_127351016.1">
    <property type="nucleotide sequence ID" value="NZ_CP034791.1"/>
</dbReference>
<dbReference type="Proteomes" id="UP000282930">
    <property type="component" value="Chromosome"/>
</dbReference>
<dbReference type="GO" id="GO:0046872">
    <property type="term" value="F:metal ion binding"/>
    <property type="evidence" value="ECO:0007669"/>
    <property type="project" value="UniProtKB-KW"/>
</dbReference>
<dbReference type="NCBIfam" id="TIGR01766">
    <property type="entry name" value="IS200/IS605 family accessory protein TnpB-like domain"/>
    <property type="match status" value="1"/>
</dbReference>
<evidence type="ECO:0000259" key="10">
    <source>
        <dbReference type="Pfam" id="PF12323"/>
    </source>
</evidence>
<accession>A0A3T0D3J2</accession>
<feature type="domain" description="Probable transposase IS891/IS1136/IS1341" evidence="8">
    <location>
        <begin position="183"/>
        <end position="294"/>
    </location>
</feature>
<evidence type="ECO:0000259" key="8">
    <source>
        <dbReference type="Pfam" id="PF01385"/>
    </source>
</evidence>
<dbReference type="GO" id="GO:0003677">
    <property type="term" value="F:DNA binding"/>
    <property type="evidence" value="ECO:0007669"/>
    <property type="project" value="UniProtKB-KW"/>
</dbReference>
<comment type="similarity">
    <text evidence="1">In the C-terminal section; belongs to the transposase 35 family.</text>
</comment>
<keyword evidence="7" id="KW-0233">DNA recombination</keyword>
<proteinExistence type="inferred from homology"/>
<dbReference type="KEGG" id="ccha:ELD05_01060"/>
<dbReference type="InterPro" id="IPR021027">
    <property type="entry name" value="Transposase_put_HTH"/>
</dbReference>
<dbReference type="InterPro" id="IPR051399">
    <property type="entry name" value="RNA-guided_DNA_endo/Transpos"/>
</dbReference>
<evidence type="ECO:0000256" key="3">
    <source>
        <dbReference type="ARBA" id="ARBA00022578"/>
    </source>
</evidence>
<evidence type="ECO:0000259" key="9">
    <source>
        <dbReference type="Pfam" id="PF07282"/>
    </source>
</evidence>
<organism evidence="11 12">
    <name type="scientific">Caldicellulosiruptor changbaiensis</name>
    <dbReference type="NCBI Taxonomy" id="1222016"/>
    <lineage>
        <taxon>Bacteria</taxon>
        <taxon>Bacillati</taxon>
        <taxon>Bacillota</taxon>
        <taxon>Bacillota incertae sedis</taxon>
        <taxon>Caldicellulosiruptorales</taxon>
        <taxon>Caldicellulosiruptoraceae</taxon>
        <taxon>Caldicellulosiruptor</taxon>
    </lineage>
</organism>
<dbReference type="GO" id="GO:0032196">
    <property type="term" value="P:transposition"/>
    <property type="evidence" value="ECO:0007669"/>
    <property type="project" value="UniProtKB-KW"/>
</dbReference>
<name>A0A3T0D3J2_9FIRM</name>
<sequence>MIITYRYRLYPTKEQERQLKKTFGCVRFAWNYFLAYQKEVYRQQKKSPNAFAWIRHLQQHLKREYPWLKEVDKFALENEIKSLEQAFERFFRNQAKYPKFKRKKSNYFSYTTNFTNNNIQVDFGKLATDTELNRCWGRIKLPKLGWVKARIHRTFNGKIKTATVKLLPSGKYYVSITVEQDKVDNPKIKETPANFATALDLGVKDFFVDSNSRHVENPKILAKYERRIKKVQRELSRKRPGSKNFERTRRKLAKLYEKVTNIRMDFLHKWSSRVICENQAIICEDLKVKNLVRNHHLAKSIMDVSWSKFVEMLEYKSKWYNRIFLKIPSSFPSSQICSSCGYRNEELKDLKIRTWQCPCCRQKHDRDENAAKNILKQGLLQLGMVVSV</sequence>
<keyword evidence="12" id="KW-1185">Reference proteome</keyword>
<keyword evidence="6" id="KW-0238">DNA-binding</keyword>
<dbReference type="NCBIfam" id="NF040570">
    <property type="entry name" value="guided_TnpB"/>
    <property type="match status" value="1"/>
</dbReference>
<gene>
    <name evidence="11" type="ORF">ELD05_01060</name>
</gene>
<evidence type="ECO:0000256" key="2">
    <source>
        <dbReference type="ARBA" id="ARBA00011044"/>
    </source>
</evidence>
<keyword evidence="5" id="KW-0862">Zinc</keyword>
<evidence type="ECO:0000256" key="1">
    <source>
        <dbReference type="ARBA" id="ARBA00008761"/>
    </source>
</evidence>
<dbReference type="EMBL" id="CP034791">
    <property type="protein sequence ID" value="AZT89386.1"/>
    <property type="molecule type" value="Genomic_DNA"/>
</dbReference>
<evidence type="ECO:0000256" key="6">
    <source>
        <dbReference type="ARBA" id="ARBA00023125"/>
    </source>
</evidence>
<evidence type="ECO:0000256" key="4">
    <source>
        <dbReference type="ARBA" id="ARBA00022723"/>
    </source>
</evidence>
<comment type="similarity">
    <text evidence="2">In the N-terminal section; belongs to the transposase 2 family.</text>
</comment>
<evidence type="ECO:0000313" key="12">
    <source>
        <dbReference type="Proteomes" id="UP000282930"/>
    </source>
</evidence>
<feature type="domain" description="Cas12f1-like TNB" evidence="9">
    <location>
        <begin position="306"/>
        <end position="374"/>
    </location>
</feature>
<reference evidence="11 12" key="1">
    <citation type="submission" date="2018-12" db="EMBL/GenBank/DDBJ databases">
        <title>Genome sequence from the cellulolytic species, Caldicellulosiruptor changbaiensis.</title>
        <authorList>
            <person name="Blumer-Schuette S.E."/>
            <person name="Mendoza C."/>
        </authorList>
    </citation>
    <scope>NUCLEOTIDE SEQUENCE [LARGE SCALE GENOMIC DNA]</scope>
    <source>
        <strain evidence="11 12">CBS-Z</strain>
    </source>
</reference>
<evidence type="ECO:0000256" key="5">
    <source>
        <dbReference type="ARBA" id="ARBA00022833"/>
    </source>
</evidence>
<dbReference type="Pfam" id="PF12323">
    <property type="entry name" value="HTH_OrfB_IS605"/>
    <property type="match status" value="1"/>
</dbReference>